<feature type="compositionally biased region" description="Polar residues" evidence="1">
    <location>
        <begin position="209"/>
        <end position="218"/>
    </location>
</feature>
<gene>
    <name evidence="3" type="ORF">Pla163_33370</name>
</gene>
<keyword evidence="4" id="KW-1185">Reference proteome</keyword>
<reference evidence="3 4" key="1">
    <citation type="submission" date="2019-02" db="EMBL/GenBank/DDBJ databases">
        <title>Deep-cultivation of Planctomycetes and their phenomic and genomic characterization uncovers novel biology.</title>
        <authorList>
            <person name="Wiegand S."/>
            <person name="Jogler M."/>
            <person name="Boedeker C."/>
            <person name="Pinto D."/>
            <person name="Vollmers J."/>
            <person name="Rivas-Marin E."/>
            <person name="Kohn T."/>
            <person name="Peeters S.H."/>
            <person name="Heuer A."/>
            <person name="Rast P."/>
            <person name="Oberbeckmann S."/>
            <person name="Bunk B."/>
            <person name="Jeske O."/>
            <person name="Meyerdierks A."/>
            <person name="Storesund J.E."/>
            <person name="Kallscheuer N."/>
            <person name="Luecker S."/>
            <person name="Lage O.M."/>
            <person name="Pohl T."/>
            <person name="Merkel B.J."/>
            <person name="Hornburger P."/>
            <person name="Mueller R.-W."/>
            <person name="Bruemmer F."/>
            <person name="Labrenz M."/>
            <person name="Spormann A.M."/>
            <person name="Op den Camp H."/>
            <person name="Overmann J."/>
            <person name="Amann R."/>
            <person name="Jetten M.S.M."/>
            <person name="Mascher T."/>
            <person name="Medema M.H."/>
            <person name="Devos D.P."/>
            <person name="Kaster A.-K."/>
            <person name="Ovreas L."/>
            <person name="Rohde M."/>
            <person name="Galperin M.Y."/>
            <person name="Jogler C."/>
        </authorList>
    </citation>
    <scope>NUCLEOTIDE SEQUENCE [LARGE SCALE GENOMIC DNA]</scope>
    <source>
        <strain evidence="3 4">Pla163</strain>
    </source>
</reference>
<accession>A0A518D3X9</accession>
<evidence type="ECO:0000313" key="3">
    <source>
        <dbReference type="EMBL" id="QDU86187.1"/>
    </source>
</evidence>
<feature type="chain" id="PRO_5021730471" evidence="2">
    <location>
        <begin position="24"/>
        <end position="218"/>
    </location>
</feature>
<feature type="compositionally biased region" description="Basic and acidic residues" evidence="1">
    <location>
        <begin position="189"/>
        <end position="208"/>
    </location>
</feature>
<evidence type="ECO:0000256" key="1">
    <source>
        <dbReference type="SAM" id="MobiDB-lite"/>
    </source>
</evidence>
<dbReference type="RefSeq" id="WP_145190955.1">
    <property type="nucleotide sequence ID" value="NZ_CP036290.1"/>
</dbReference>
<protein>
    <submittedName>
        <fullName evidence="3">Uncharacterized protein</fullName>
    </submittedName>
</protein>
<dbReference type="EMBL" id="CP036290">
    <property type="protein sequence ID" value="QDU86187.1"/>
    <property type="molecule type" value="Genomic_DNA"/>
</dbReference>
<evidence type="ECO:0000256" key="2">
    <source>
        <dbReference type="SAM" id="SignalP"/>
    </source>
</evidence>
<evidence type="ECO:0000313" key="4">
    <source>
        <dbReference type="Proteomes" id="UP000319342"/>
    </source>
</evidence>
<keyword evidence="2" id="KW-0732">Signal</keyword>
<sequence length="218" mass="22915" precursor="true">MRTKTILLATASFLMSAAVGALALSADRIEPIFVDDAARAHVLDETVAWDRSTRPTRMAAAEAELALGSTPQRSRTPISADRQLASTRGEAIATALGAAQLLDGLDLEPSAIAAAEAILAAERRGRRQILQKFGELEAVDPSDLRSALEDSRTERNTALAKVLGDATATFADREAEAGAPTSNGGTDTARTESKTSDSVLHRVSELRTKSISTATTGQ</sequence>
<organism evidence="3 4">
    <name type="scientific">Rohdeia mirabilis</name>
    <dbReference type="NCBI Taxonomy" id="2528008"/>
    <lineage>
        <taxon>Bacteria</taxon>
        <taxon>Pseudomonadati</taxon>
        <taxon>Planctomycetota</taxon>
        <taxon>Planctomycetia</taxon>
        <taxon>Planctomycetia incertae sedis</taxon>
        <taxon>Rohdeia</taxon>
    </lineage>
</organism>
<dbReference type="Proteomes" id="UP000319342">
    <property type="component" value="Chromosome"/>
</dbReference>
<feature type="region of interest" description="Disordered" evidence="1">
    <location>
        <begin position="171"/>
        <end position="218"/>
    </location>
</feature>
<dbReference type="AlphaFoldDB" id="A0A518D3X9"/>
<name>A0A518D3X9_9BACT</name>
<proteinExistence type="predicted"/>
<feature type="signal peptide" evidence="2">
    <location>
        <begin position="1"/>
        <end position="23"/>
    </location>
</feature>